<dbReference type="EMBL" id="NMUH01008767">
    <property type="protein sequence ID" value="MQM19236.1"/>
    <property type="molecule type" value="Genomic_DNA"/>
</dbReference>
<evidence type="ECO:0000256" key="1">
    <source>
        <dbReference type="SAM" id="Phobius"/>
    </source>
</evidence>
<feature type="transmembrane region" description="Helical" evidence="1">
    <location>
        <begin position="289"/>
        <end position="316"/>
    </location>
</feature>
<organism evidence="2 3">
    <name type="scientific">Colocasia esculenta</name>
    <name type="common">Wild taro</name>
    <name type="synonym">Arum esculentum</name>
    <dbReference type="NCBI Taxonomy" id="4460"/>
    <lineage>
        <taxon>Eukaryota</taxon>
        <taxon>Viridiplantae</taxon>
        <taxon>Streptophyta</taxon>
        <taxon>Embryophyta</taxon>
        <taxon>Tracheophyta</taxon>
        <taxon>Spermatophyta</taxon>
        <taxon>Magnoliopsida</taxon>
        <taxon>Liliopsida</taxon>
        <taxon>Araceae</taxon>
        <taxon>Aroideae</taxon>
        <taxon>Colocasieae</taxon>
        <taxon>Colocasia</taxon>
    </lineage>
</organism>
<evidence type="ECO:0000313" key="2">
    <source>
        <dbReference type="EMBL" id="MQM19236.1"/>
    </source>
</evidence>
<protein>
    <submittedName>
        <fullName evidence="2">Uncharacterized protein</fullName>
    </submittedName>
</protein>
<feature type="transmembrane region" description="Helical" evidence="1">
    <location>
        <begin position="193"/>
        <end position="212"/>
    </location>
</feature>
<comment type="caution">
    <text evidence="2">The sequence shown here is derived from an EMBL/GenBank/DDBJ whole genome shotgun (WGS) entry which is preliminary data.</text>
</comment>
<dbReference type="AlphaFoldDB" id="A0A843XIS0"/>
<proteinExistence type="predicted"/>
<keyword evidence="1" id="KW-1133">Transmembrane helix</keyword>
<sequence length="344" mass="36578">MVTPLWPCPSSGARRLVPCRVCRRWPTDPLGVSGRGIVRAYSIRACIGYNPSVSVSVVVAPPVLFAPEGVSPGGRRAQVTDLEQKGKTALFRCGPASPSHCLALRWFRSHVGRSGVGPQLGMAMVVVVVLAVTRYPHSTGEVVGKSQWLASERGGLCVPLLAAYGGGLVALVVTKFLTLFLSESRCPILHGGFILAVSSSMGSIGLALWAVFSGFRSAGSVGVSCVDTPPLGGSACGPSTLWRSEVQGGSACGPSTLWRSEVALFLPDLVEVRDVGARVVRLWSHVVALVFYELLCLGGCSSFASALMEFLLLWLIHGWRRDLRGPWRGVREVGSLHLIFSKGN</sequence>
<evidence type="ECO:0000313" key="3">
    <source>
        <dbReference type="Proteomes" id="UP000652761"/>
    </source>
</evidence>
<dbReference type="Proteomes" id="UP000652761">
    <property type="component" value="Unassembled WGS sequence"/>
</dbReference>
<keyword evidence="1" id="KW-0812">Transmembrane</keyword>
<accession>A0A843XIS0</accession>
<reference evidence="2" key="1">
    <citation type="submission" date="2017-07" db="EMBL/GenBank/DDBJ databases">
        <title>Taro Niue Genome Assembly and Annotation.</title>
        <authorList>
            <person name="Atibalentja N."/>
            <person name="Keating K."/>
            <person name="Fields C.J."/>
        </authorList>
    </citation>
    <scope>NUCLEOTIDE SEQUENCE</scope>
    <source>
        <strain evidence="2">Niue_2</strain>
        <tissue evidence="2">Leaf</tissue>
    </source>
</reference>
<feature type="transmembrane region" description="Helical" evidence="1">
    <location>
        <begin position="156"/>
        <end position="181"/>
    </location>
</feature>
<gene>
    <name evidence="2" type="ORF">Taro_052236</name>
</gene>
<keyword evidence="1" id="KW-0472">Membrane</keyword>
<name>A0A843XIS0_COLES</name>
<keyword evidence="3" id="KW-1185">Reference proteome</keyword>